<evidence type="ECO:0000313" key="1">
    <source>
        <dbReference type="EMBL" id="KAK3686880.1"/>
    </source>
</evidence>
<keyword evidence="2" id="KW-1185">Reference proteome</keyword>
<dbReference type="EMBL" id="JAUTXU010000297">
    <property type="protein sequence ID" value="KAK3686880.1"/>
    <property type="molecule type" value="Genomic_DNA"/>
</dbReference>
<name>A0ACC3ME82_9PEZI</name>
<dbReference type="Proteomes" id="UP001281147">
    <property type="component" value="Unassembled WGS sequence"/>
</dbReference>
<sequence length="1065" mass="114381">MQHEHHRVPVTALAFLQQDILLAGEGSYLNAYDGRSRLLKSVRIFDRQAIHGIVVCGEIVLVWGGSSIRNLYVNITTEGDLTLTSGSVQSVGDWILDAAFASTCEGPGVAGIVTAHNALWLVKIFSTSTTGCANATKLERLLPGSKCILYSAHIQRLSSSTCLIASGTAFGDIIVWSATLTADGDTFSTQCQTHFTFSAHEGSVFGVHIASPLTLPASVTSSRVLASCSDDRNIKLWDISDLSTRCAAPTEVQRDTGFGSEPENSTGLAPSCLARVMGHVSRIWHVRYELSASGSELGRVVSFGEDASVLTWAVGEKDGSSDLPYALEKVDVIGAHSGKHIWSVALNDSGSIATGGADGAIAICSRTQDTETAKEIPLALIDQSPGGDNFRAYCFVNIDTFVATTDHGCIGVVKVTPGPGLPSVTEISGPVSGLRGYSVIASVESVAFIAGTDGAVFSYDRRSDQLSKLIHVDGKIAGLFTCDNSTSGIALLITTVGKPSAELLLLDLSPGDAALIVTKTSQMNLPQGWIVTSFDSHVGADTTTRYVALGSRSGAIAIFVTDEGTASGVIDCSLLIETVHGREAVTTLNWARQGPVAEPSDWIFSTGRDGTLAVHQVAVHDGQMKLHLVHQLSLPFGPNIEGLDLARECRLTVWGCKSKHFIVYDIASQREVMSIECGGAHRNWAYQPTENGGTFLWTKASKLYRRTQSALPYELLNHGSHGREIKSAAVSSAPWERQIVATGAEDTDIKLFKLEREGFKCLQTIRRHNTGIQHLQWSDDGQYLFSSGGFEEFFIWKISSGVPYIDIGVTCVSKHPRSGASDLRIMGFEVDVEAVSMIESSSPCLRITMAYSDSTLKLWRYQEETWKLLVAADYLTACINHVLGLDESSSAFITAATDGHVAHWEHNTQKDQLRWTRRHKVHQNAVHAATFCSLADGSILVITGGDDNAIGVTWIASPEHETTTLLIPRAHAAAVTGLATVRVGKCTYWLASAGIDQRVKLWEISVDVTFAGVEGITVRRLQDVFTAVADVSSLDVCRLEGGGLGIVVCGVGMDLWRLPSAGRDQ</sequence>
<accession>A0ACC3ME82</accession>
<organism evidence="1 2">
    <name type="scientific">Vermiconidia calcicola</name>
    <dbReference type="NCBI Taxonomy" id="1690605"/>
    <lineage>
        <taxon>Eukaryota</taxon>
        <taxon>Fungi</taxon>
        <taxon>Dikarya</taxon>
        <taxon>Ascomycota</taxon>
        <taxon>Pezizomycotina</taxon>
        <taxon>Dothideomycetes</taxon>
        <taxon>Dothideomycetidae</taxon>
        <taxon>Mycosphaerellales</taxon>
        <taxon>Extremaceae</taxon>
        <taxon>Vermiconidia</taxon>
    </lineage>
</organism>
<protein>
    <submittedName>
        <fullName evidence="1">WD repeat-containing protein 6</fullName>
    </submittedName>
</protein>
<proteinExistence type="predicted"/>
<evidence type="ECO:0000313" key="2">
    <source>
        <dbReference type="Proteomes" id="UP001281147"/>
    </source>
</evidence>
<gene>
    <name evidence="1" type="primary">WDR6_2</name>
    <name evidence="1" type="ORF">LTR37_019364</name>
</gene>
<comment type="caution">
    <text evidence="1">The sequence shown here is derived from an EMBL/GenBank/DDBJ whole genome shotgun (WGS) entry which is preliminary data.</text>
</comment>
<reference evidence="1" key="1">
    <citation type="submission" date="2023-07" db="EMBL/GenBank/DDBJ databases">
        <title>Black Yeasts Isolated from many extreme environments.</title>
        <authorList>
            <person name="Coleine C."/>
            <person name="Stajich J.E."/>
            <person name="Selbmann L."/>
        </authorList>
    </citation>
    <scope>NUCLEOTIDE SEQUENCE</scope>
    <source>
        <strain evidence="1">CCFEE 5714</strain>
    </source>
</reference>